<dbReference type="RefSeq" id="WP_167091539.1">
    <property type="nucleotide sequence ID" value="NZ_WHJG01000039.1"/>
</dbReference>
<accession>A0ABX0NHQ1</accession>
<comment type="caution">
    <text evidence="1">The sequence shown here is derived from an EMBL/GenBank/DDBJ whole genome shotgun (WGS) entry which is preliminary data.</text>
</comment>
<organism evidence="1 2">
    <name type="scientific">Massilia frigida</name>
    <dbReference type="NCBI Taxonomy" id="2609281"/>
    <lineage>
        <taxon>Bacteria</taxon>
        <taxon>Pseudomonadati</taxon>
        <taxon>Pseudomonadota</taxon>
        <taxon>Betaproteobacteria</taxon>
        <taxon>Burkholderiales</taxon>
        <taxon>Oxalobacteraceae</taxon>
        <taxon>Telluria group</taxon>
        <taxon>Massilia</taxon>
    </lineage>
</organism>
<name>A0ABX0NHQ1_9BURK</name>
<evidence type="ECO:0000313" key="1">
    <source>
        <dbReference type="EMBL" id="NHZ82849.1"/>
    </source>
</evidence>
<proteinExistence type="predicted"/>
<protein>
    <submittedName>
        <fullName evidence="1">Uncharacterized protein</fullName>
    </submittedName>
</protein>
<dbReference type="EMBL" id="WHJG01000039">
    <property type="protein sequence ID" value="NHZ82849.1"/>
    <property type="molecule type" value="Genomic_DNA"/>
</dbReference>
<evidence type="ECO:0000313" key="2">
    <source>
        <dbReference type="Proteomes" id="UP000621455"/>
    </source>
</evidence>
<dbReference type="Proteomes" id="UP000621455">
    <property type="component" value="Unassembled WGS sequence"/>
</dbReference>
<sequence>MNYGYVFLANRESHEGLKEAAAVINKLKEHTAHVMPETVVTITADSSFVQLVKTGQTAAIFPDGPQRKDAAPLWREPRPCFPARRRATRR</sequence>
<keyword evidence="2" id="KW-1185">Reference proteome</keyword>
<reference evidence="1 2" key="1">
    <citation type="submission" date="2019-10" db="EMBL/GenBank/DDBJ databases">
        <title>Taxonomy of Antarctic Massilia spp.: description of Massilia rubra sp. nov., Massilia aquatica sp. nov., Massilia mucilaginosa sp. nov., Massilia frigida sp. nov. isolated from streams, lakes and regoliths.</title>
        <authorList>
            <person name="Holochova P."/>
            <person name="Sedlacek I."/>
            <person name="Kralova S."/>
            <person name="Maslanova I."/>
            <person name="Busse H.-J."/>
            <person name="Stankova E."/>
            <person name="Vrbovska V."/>
            <person name="Kovarovic V."/>
            <person name="Bartak M."/>
            <person name="Svec P."/>
            <person name="Pantucek R."/>
        </authorList>
    </citation>
    <scope>NUCLEOTIDE SEQUENCE [LARGE SCALE GENOMIC DNA]</scope>
    <source>
        <strain evidence="1 2">CCM 8695</strain>
    </source>
</reference>
<gene>
    <name evidence="1" type="ORF">F2P44_26770</name>
</gene>